<sequence>MPAPDVLTYRYNGTMVYVTPAPTYEEGIRFARQVFPELAAIAPERIIISVNGIVNQQRQLIRIGPMAWKTVVFSRARFEVLDVTLDPTVPYDAAADADTKPEIVVSDADALPEYESVKKLHPDEADFLAPSRAPSPPMPRGSNKPIANPRQCRARSHSPTPSTVSNDSCSTSSTLDWARSLFGKRVRS</sequence>
<proteinExistence type="predicted"/>
<protein>
    <submittedName>
        <fullName evidence="2">Uncharacterized protein</fullName>
    </submittedName>
</protein>
<dbReference type="Proteomes" id="UP000184267">
    <property type="component" value="Unassembled WGS sequence"/>
</dbReference>
<dbReference type="OMA" id="RIGPMAW"/>
<evidence type="ECO:0000313" key="2">
    <source>
        <dbReference type="EMBL" id="OJT02226.1"/>
    </source>
</evidence>
<reference evidence="2 3" key="1">
    <citation type="submission" date="2016-10" db="EMBL/GenBank/DDBJ databases">
        <title>Genome sequence of the basidiomycete white-rot fungus Trametes pubescens.</title>
        <authorList>
            <person name="Makela M.R."/>
            <person name="Granchi Z."/>
            <person name="Peng M."/>
            <person name="De Vries R.P."/>
            <person name="Grigoriev I."/>
            <person name="Riley R."/>
            <person name="Hilden K."/>
        </authorList>
    </citation>
    <scope>NUCLEOTIDE SEQUENCE [LARGE SCALE GENOMIC DNA]</scope>
    <source>
        <strain evidence="2 3">FBCC735</strain>
    </source>
</reference>
<dbReference type="OrthoDB" id="3198848at2759"/>
<dbReference type="AlphaFoldDB" id="A0A1M2V3Z6"/>
<name>A0A1M2V3Z6_TRAPU</name>
<feature type="region of interest" description="Disordered" evidence="1">
    <location>
        <begin position="126"/>
        <end position="172"/>
    </location>
</feature>
<accession>A0A1M2V3Z6</accession>
<comment type="caution">
    <text evidence="2">The sequence shown here is derived from an EMBL/GenBank/DDBJ whole genome shotgun (WGS) entry which is preliminary data.</text>
</comment>
<dbReference type="EMBL" id="MNAD01001692">
    <property type="protein sequence ID" value="OJT02226.1"/>
    <property type="molecule type" value="Genomic_DNA"/>
</dbReference>
<gene>
    <name evidence="2" type="ORF">TRAPUB_7253</name>
</gene>
<keyword evidence="3" id="KW-1185">Reference proteome</keyword>
<organism evidence="2 3">
    <name type="scientific">Trametes pubescens</name>
    <name type="common">White-rot fungus</name>
    <dbReference type="NCBI Taxonomy" id="154538"/>
    <lineage>
        <taxon>Eukaryota</taxon>
        <taxon>Fungi</taxon>
        <taxon>Dikarya</taxon>
        <taxon>Basidiomycota</taxon>
        <taxon>Agaricomycotina</taxon>
        <taxon>Agaricomycetes</taxon>
        <taxon>Polyporales</taxon>
        <taxon>Polyporaceae</taxon>
        <taxon>Trametes</taxon>
    </lineage>
</organism>
<evidence type="ECO:0000256" key="1">
    <source>
        <dbReference type="SAM" id="MobiDB-lite"/>
    </source>
</evidence>
<feature type="compositionally biased region" description="Low complexity" evidence="1">
    <location>
        <begin position="162"/>
        <end position="172"/>
    </location>
</feature>
<evidence type="ECO:0000313" key="3">
    <source>
        <dbReference type="Proteomes" id="UP000184267"/>
    </source>
</evidence>